<dbReference type="Pfam" id="PF07883">
    <property type="entry name" value="Cupin_2"/>
    <property type="match status" value="1"/>
</dbReference>
<dbReference type="InterPro" id="IPR013096">
    <property type="entry name" value="Cupin_2"/>
</dbReference>
<dbReference type="RefSeq" id="WP_029758888.1">
    <property type="nucleotide sequence ID" value="NZ_JAOXXL010000016.1"/>
</dbReference>
<gene>
    <name evidence="3" type="ORF">OCK72_06355</name>
</gene>
<dbReference type="PANTHER" id="PTHR35848">
    <property type="entry name" value="OXALATE-BINDING PROTEIN"/>
    <property type="match status" value="1"/>
</dbReference>
<dbReference type="Gene3D" id="2.60.120.10">
    <property type="entry name" value="Jelly Rolls"/>
    <property type="match status" value="1"/>
</dbReference>
<dbReference type="InterPro" id="IPR051610">
    <property type="entry name" value="GPI/OXD"/>
</dbReference>
<keyword evidence="4" id="KW-1185">Reference proteome</keyword>
<protein>
    <submittedName>
        <fullName evidence="3">Cupin domain-containing protein</fullName>
    </submittedName>
</protein>
<dbReference type="Proteomes" id="UP001062738">
    <property type="component" value="Unassembled WGS sequence"/>
</dbReference>
<dbReference type="SUPFAM" id="SSF51182">
    <property type="entry name" value="RmlC-like cupins"/>
    <property type="match status" value="1"/>
</dbReference>
<evidence type="ECO:0000313" key="3">
    <source>
        <dbReference type="EMBL" id="MCY7008278.1"/>
    </source>
</evidence>
<sequence>MLIDFNKIKEIVISKMNNGTGDMIAKMYNNDDYRIIFTRIQPKSSIGKHTQTSGDDINYIISGRGKAICDGVEEILVPETCHICFKGSEHSIINTSDEDLIMLTIVVQR</sequence>
<proteinExistence type="predicted"/>
<comment type="caution">
    <text evidence="3">The sequence shown here is derived from an EMBL/GenBank/DDBJ whole genome shotgun (WGS) entry which is preliminary data.</text>
</comment>
<dbReference type="InterPro" id="IPR011051">
    <property type="entry name" value="RmlC_Cupin_sf"/>
</dbReference>
<name>A0ABT4DI46_FUSSI</name>
<reference evidence="3" key="1">
    <citation type="submission" date="2022-09" db="EMBL/GenBank/DDBJ databases">
        <authorList>
            <person name="Zoaiter M."/>
        </authorList>
    </citation>
    <scope>NUCLEOTIDE SEQUENCE</scope>
    <source>
        <strain evidence="3">DSM 19848</strain>
    </source>
</reference>
<dbReference type="EMBL" id="JAOXXL010000016">
    <property type="protein sequence ID" value="MCY7008278.1"/>
    <property type="molecule type" value="Genomic_DNA"/>
</dbReference>
<keyword evidence="1" id="KW-0479">Metal-binding</keyword>
<evidence type="ECO:0000259" key="2">
    <source>
        <dbReference type="Pfam" id="PF07883"/>
    </source>
</evidence>
<evidence type="ECO:0000256" key="1">
    <source>
        <dbReference type="ARBA" id="ARBA00022723"/>
    </source>
</evidence>
<dbReference type="PANTHER" id="PTHR35848:SF6">
    <property type="entry name" value="CUPIN TYPE-2 DOMAIN-CONTAINING PROTEIN"/>
    <property type="match status" value="1"/>
</dbReference>
<dbReference type="InterPro" id="IPR014710">
    <property type="entry name" value="RmlC-like_jellyroll"/>
</dbReference>
<accession>A0ABT4DI46</accession>
<organism evidence="3 4">
    <name type="scientific">Fusobacterium simiae</name>
    <dbReference type="NCBI Taxonomy" id="855"/>
    <lineage>
        <taxon>Bacteria</taxon>
        <taxon>Fusobacteriati</taxon>
        <taxon>Fusobacteriota</taxon>
        <taxon>Fusobacteriia</taxon>
        <taxon>Fusobacteriales</taxon>
        <taxon>Fusobacteriaceae</taxon>
        <taxon>Fusobacterium</taxon>
    </lineage>
</organism>
<feature type="domain" description="Cupin type-2" evidence="2">
    <location>
        <begin position="38"/>
        <end position="106"/>
    </location>
</feature>
<evidence type="ECO:0000313" key="4">
    <source>
        <dbReference type="Proteomes" id="UP001062738"/>
    </source>
</evidence>